<dbReference type="Gene3D" id="3.40.50.720">
    <property type="entry name" value="NAD(P)-binding Rossmann-like Domain"/>
    <property type="match status" value="2"/>
</dbReference>
<dbReference type="PANTHER" id="PTHR11530">
    <property type="entry name" value="D-AMINO ACID OXIDASE"/>
    <property type="match status" value="1"/>
</dbReference>
<sequence length="675" mass="74903">MDLAIAHKTHVFGPALFEIQLPYTKGQGVLHLTTDSRCYVQLAKDAFNNSPESFNQAKGACTHATETIQNVRGYITSLRSGHRRAQDAQHSVEIADASKTRAENAVRSIRTQIESLSDRAKSLFNITLKAATEAKDAAIRAFGEIATLRANFPQEHVQIATDVCQRMETVIKKALDTIVAEESLMGEYDRNNQKLVLVIGGGVSGLMTAWMLLDKGYRVTIVAKEWCQLDDKKADRMTSQIAGALWEYPPGGCGLSEIEVPVLAYSTLAQYRNWALQSFLFYQYLAGNSTLATDFGARMITLYQFFQKFPPSPSPANNIVPTDVVTRRAEESAQDHHNKWKEIEQLDTTPGDFYKKLQASRCKLRPSQAPGEGQQAAEADDDTWKPAKDAIHHGPDGLDLKWGYRHQAPVVDTDVAMKFLMKIVRGKGATLETRHIKEDLHLQERELMDDFKADIIVNASGLGANVLASDNQVFPVRGAVRRMTLDDNDAGELEKIKKDILPQVASRDWPALVEKHRKTAEDFLKDNAVLLPAQYDSHNRPGKTVFIVPRNAETIIVGSIIQRNNWDLGLTLESPEVGDMWKRAYGLVQALATRKPDNRPLAQGLRPFSHSNVRVSADNRTASCRVVHNYGHGGSGWTLAVGSAWTCVQIVERMLHRAESGSVANAQVWGLGGRD</sequence>
<keyword evidence="5" id="KW-0560">Oxidoreductase</keyword>
<evidence type="ECO:0000256" key="5">
    <source>
        <dbReference type="ARBA" id="ARBA00023002"/>
    </source>
</evidence>
<comment type="similarity">
    <text evidence="2">Belongs to the DAMOX/DASOX family.</text>
</comment>
<evidence type="ECO:0000313" key="8">
    <source>
        <dbReference type="Proteomes" id="UP001321760"/>
    </source>
</evidence>
<evidence type="ECO:0000256" key="4">
    <source>
        <dbReference type="ARBA" id="ARBA00022827"/>
    </source>
</evidence>
<feature type="domain" description="FAD dependent oxidoreductase" evidence="6">
    <location>
        <begin position="196"/>
        <end position="487"/>
    </location>
</feature>
<dbReference type="InterPro" id="IPR006181">
    <property type="entry name" value="D-amino_acid_oxidase_CS"/>
</dbReference>
<evidence type="ECO:0000259" key="6">
    <source>
        <dbReference type="Pfam" id="PF01266"/>
    </source>
</evidence>
<comment type="caution">
    <text evidence="7">The sequence shown here is derived from an EMBL/GenBank/DDBJ whole genome shotgun (WGS) entry which is preliminary data.</text>
</comment>
<keyword evidence="3" id="KW-0285">Flavoprotein</keyword>
<dbReference type="Proteomes" id="UP001321760">
    <property type="component" value="Unassembled WGS sequence"/>
</dbReference>
<keyword evidence="4" id="KW-0274">FAD</keyword>
<dbReference type="GO" id="GO:0003884">
    <property type="term" value="F:D-amino-acid oxidase activity"/>
    <property type="evidence" value="ECO:0007669"/>
    <property type="project" value="InterPro"/>
</dbReference>
<name>A0AAV9GBA5_9PEZI</name>
<evidence type="ECO:0000313" key="7">
    <source>
        <dbReference type="EMBL" id="KAK4445389.1"/>
    </source>
</evidence>
<dbReference type="GO" id="GO:0005737">
    <property type="term" value="C:cytoplasm"/>
    <property type="evidence" value="ECO:0007669"/>
    <property type="project" value="TreeGrafter"/>
</dbReference>
<dbReference type="GO" id="GO:0019478">
    <property type="term" value="P:D-amino acid catabolic process"/>
    <property type="evidence" value="ECO:0007669"/>
    <property type="project" value="TreeGrafter"/>
</dbReference>
<keyword evidence="8" id="KW-1185">Reference proteome</keyword>
<accession>A0AAV9GBA5</accession>
<dbReference type="InterPro" id="IPR006076">
    <property type="entry name" value="FAD-dep_OxRdtase"/>
</dbReference>
<dbReference type="Pfam" id="PF01266">
    <property type="entry name" value="DAO"/>
    <property type="match status" value="2"/>
</dbReference>
<dbReference type="AlphaFoldDB" id="A0AAV9GBA5"/>
<reference evidence="7" key="2">
    <citation type="submission" date="2023-05" db="EMBL/GenBank/DDBJ databases">
        <authorList>
            <consortium name="Lawrence Berkeley National Laboratory"/>
            <person name="Steindorff A."/>
            <person name="Hensen N."/>
            <person name="Bonometti L."/>
            <person name="Westerberg I."/>
            <person name="Brannstrom I.O."/>
            <person name="Guillou S."/>
            <person name="Cros-Aarteil S."/>
            <person name="Calhoun S."/>
            <person name="Haridas S."/>
            <person name="Kuo A."/>
            <person name="Mondo S."/>
            <person name="Pangilinan J."/>
            <person name="Riley R."/>
            <person name="Labutti K."/>
            <person name="Andreopoulos B."/>
            <person name="Lipzen A."/>
            <person name="Chen C."/>
            <person name="Yanf M."/>
            <person name="Daum C."/>
            <person name="Ng V."/>
            <person name="Clum A."/>
            <person name="Ohm R."/>
            <person name="Martin F."/>
            <person name="Silar P."/>
            <person name="Natvig D."/>
            <person name="Lalanne C."/>
            <person name="Gautier V."/>
            <person name="Ament-Velasquez S.L."/>
            <person name="Kruys A."/>
            <person name="Hutchinson M.I."/>
            <person name="Powell A.J."/>
            <person name="Barry K."/>
            <person name="Miller A.N."/>
            <person name="Grigoriev I.V."/>
            <person name="Debuchy R."/>
            <person name="Gladieux P."/>
            <person name="Thoren M.H."/>
            <person name="Johannesson H."/>
        </authorList>
    </citation>
    <scope>NUCLEOTIDE SEQUENCE</scope>
    <source>
        <strain evidence="7">PSN243</strain>
    </source>
</reference>
<evidence type="ECO:0000256" key="2">
    <source>
        <dbReference type="ARBA" id="ARBA00006730"/>
    </source>
</evidence>
<dbReference type="PROSITE" id="PS00677">
    <property type="entry name" value="DAO"/>
    <property type="match status" value="1"/>
</dbReference>
<dbReference type="GO" id="GO:0071949">
    <property type="term" value="F:FAD binding"/>
    <property type="evidence" value="ECO:0007669"/>
    <property type="project" value="InterPro"/>
</dbReference>
<dbReference type="SUPFAM" id="SSF51971">
    <property type="entry name" value="Nucleotide-binding domain"/>
    <property type="match status" value="1"/>
</dbReference>
<evidence type="ECO:0000256" key="1">
    <source>
        <dbReference type="ARBA" id="ARBA00001974"/>
    </source>
</evidence>
<dbReference type="InterPro" id="IPR023209">
    <property type="entry name" value="DAO"/>
</dbReference>
<proteinExistence type="inferred from homology"/>
<evidence type="ECO:0000256" key="3">
    <source>
        <dbReference type="ARBA" id="ARBA00022630"/>
    </source>
</evidence>
<dbReference type="PANTHER" id="PTHR11530:SF25">
    <property type="entry name" value="FAD DEPENDENT OXIDOREDUCTASE DOMAIN-CONTAINING PROTEIN"/>
    <property type="match status" value="1"/>
</dbReference>
<reference evidence="7" key="1">
    <citation type="journal article" date="2023" name="Mol. Phylogenet. Evol.">
        <title>Genome-scale phylogeny and comparative genomics of the fungal order Sordariales.</title>
        <authorList>
            <person name="Hensen N."/>
            <person name="Bonometti L."/>
            <person name="Westerberg I."/>
            <person name="Brannstrom I.O."/>
            <person name="Guillou S."/>
            <person name="Cros-Aarteil S."/>
            <person name="Calhoun S."/>
            <person name="Haridas S."/>
            <person name="Kuo A."/>
            <person name="Mondo S."/>
            <person name="Pangilinan J."/>
            <person name="Riley R."/>
            <person name="LaButti K."/>
            <person name="Andreopoulos B."/>
            <person name="Lipzen A."/>
            <person name="Chen C."/>
            <person name="Yan M."/>
            <person name="Daum C."/>
            <person name="Ng V."/>
            <person name="Clum A."/>
            <person name="Steindorff A."/>
            <person name="Ohm R.A."/>
            <person name="Martin F."/>
            <person name="Silar P."/>
            <person name="Natvig D.O."/>
            <person name="Lalanne C."/>
            <person name="Gautier V."/>
            <person name="Ament-Velasquez S.L."/>
            <person name="Kruys A."/>
            <person name="Hutchinson M.I."/>
            <person name="Powell A.J."/>
            <person name="Barry K."/>
            <person name="Miller A.N."/>
            <person name="Grigoriev I.V."/>
            <person name="Debuchy R."/>
            <person name="Gladieux P."/>
            <person name="Hiltunen Thoren M."/>
            <person name="Johannesson H."/>
        </authorList>
    </citation>
    <scope>NUCLEOTIDE SEQUENCE</scope>
    <source>
        <strain evidence="7">PSN243</strain>
    </source>
</reference>
<protein>
    <recommendedName>
        <fullName evidence="6">FAD dependent oxidoreductase domain-containing protein</fullName>
    </recommendedName>
</protein>
<dbReference type="EMBL" id="MU865966">
    <property type="protein sequence ID" value="KAK4445389.1"/>
    <property type="molecule type" value="Genomic_DNA"/>
</dbReference>
<feature type="domain" description="FAD dependent oxidoreductase" evidence="6">
    <location>
        <begin position="537"/>
        <end position="646"/>
    </location>
</feature>
<gene>
    <name evidence="7" type="ORF">QBC34DRAFT_472711</name>
</gene>
<comment type="cofactor">
    <cofactor evidence="1">
        <name>FAD</name>
        <dbReference type="ChEBI" id="CHEBI:57692"/>
    </cofactor>
</comment>
<organism evidence="7 8">
    <name type="scientific">Podospora aff. communis PSN243</name>
    <dbReference type="NCBI Taxonomy" id="3040156"/>
    <lineage>
        <taxon>Eukaryota</taxon>
        <taxon>Fungi</taxon>
        <taxon>Dikarya</taxon>
        <taxon>Ascomycota</taxon>
        <taxon>Pezizomycotina</taxon>
        <taxon>Sordariomycetes</taxon>
        <taxon>Sordariomycetidae</taxon>
        <taxon>Sordariales</taxon>
        <taxon>Podosporaceae</taxon>
        <taxon>Podospora</taxon>
    </lineage>
</organism>